<dbReference type="Gene3D" id="2.40.50.100">
    <property type="match status" value="1"/>
</dbReference>
<dbReference type="GO" id="GO:0015562">
    <property type="term" value="F:efflux transmembrane transporter activity"/>
    <property type="evidence" value="ECO:0007669"/>
    <property type="project" value="TreeGrafter"/>
</dbReference>
<feature type="domain" description="CzcB-like barrel-sandwich hybrid" evidence="2">
    <location>
        <begin position="53"/>
        <end position="187"/>
    </location>
</feature>
<evidence type="ECO:0000256" key="1">
    <source>
        <dbReference type="SAM" id="Coils"/>
    </source>
</evidence>
<keyword evidence="1" id="KW-0175">Coiled coil</keyword>
<dbReference type="Gene3D" id="2.40.30.170">
    <property type="match status" value="1"/>
</dbReference>
<proteinExistence type="predicted"/>
<feature type="coiled-coil region" evidence="1">
    <location>
        <begin position="127"/>
        <end position="154"/>
    </location>
</feature>
<dbReference type="Gene3D" id="1.10.287.470">
    <property type="entry name" value="Helix hairpin bin"/>
    <property type="match status" value="1"/>
</dbReference>
<name>A0A3B0Z021_9ZZZZ</name>
<dbReference type="InterPro" id="IPR058647">
    <property type="entry name" value="BSH_CzcB-like"/>
</dbReference>
<gene>
    <name evidence="3" type="ORF">MNBD_GAMMA18-1556</name>
</gene>
<dbReference type="Pfam" id="PF25973">
    <property type="entry name" value="BSH_CzcB"/>
    <property type="match status" value="1"/>
</dbReference>
<dbReference type="PANTHER" id="PTHR30469:SF15">
    <property type="entry name" value="HLYD FAMILY OF SECRETION PROTEINS"/>
    <property type="match status" value="1"/>
</dbReference>
<dbReference type="PANTHER" id="PTHR30469">
    <property type="entry name" value="MULTIDRUG RESISTANCE PROTEIN MDTA"/>
    <property type="match status" value="1"/>
</dbReference>
<evidence type="ECO:0000259" key="2">
    <source>
        <dbReference type="Pfam" id="PF25973"/>
    </source>
</evidence>
<protein>
    <submittedName>
        <fullName evidence="3">Probable Co/Zn/Cd efflux system membrane fusion protein</fullName>
    </submittedName>
</protein>
<reference evidence="3" key="1">
    <citation type="submission" date="2018-06" db="EMBL/GenBank/DDBJ databases">
        <authorList>
            <person name="Zhirakovskaya E."/>
        </authorList>
    </citation>
    <scope>NUCLEOTIDE SEQUENCE</scope>
</reference>
<organism evidence="3">
    <name type="scientific">hydrothermal vent metagenome</name>
    <dbReference type="NCBI Taxonomy" id="652676"/>
    <lineage>
        <taxon>unclassified sequences</taxon>
        <taxon>metagenomes</taxon>
        <taxon>ecological metagenomes</taxon>
    </lineage>
</organism>
<accession>A0A3B0Z021</accession>
<evidence type="ECO:0000313" key="3">
    <source>
        <dbReference type="EMBL" id="VAW84991.1"/>
    </source>
</evidence>
<dbReference type="AlphaFoldDB" id="A0A3B0Z021"/>
<dbReference type="EMBL" id="UOFP01000076">
    <property type="protein sequence ID" value="VAW84991.1"/>
    <property type="molecule type" value="Genomic_DNA"/>
</dbReference>
<dbReference type="GO" id="GO:1990281">
    <property type="term" value="C:efflux pump complex"/>
    <property type="evidence" value="ECO:0007669"/>
    <property type="project" value="TreeGrafter"/>
</dbReference>
<dbReference type="InterPro" id="IPR006143">
    <property type="entry name" value="RND_pump_MFP"/>
</dbReference>
<dbReference type="SUPFAM" id="SSF111369">
    <property type="entry name" value="HlyD-like secretion proteins"/>
    <property type="match status" value="1"/>
</dbReference>
<dbReference type="NCBIfam" id="TIGR01730">
    <property type="entry name" value="RND_mfp"/>
    <property type="match status" value="1"/>
</dbReference>
<sequence>MRWIEFSLLSTLVLYSSVTTAATWQTAPLSERVIYQQHSAPASVVAKQNSLLSTEVSGIVQKISVDVGDRVKRGEPLLQLDDFSYRQQYRQVVAAIEGIEARITLAEFQLQQSQRLGKSNNISEERLRQRQTELATLTTELAAKQAQRDQAQRYIDDCTVRAPFSGVVVERQAQLGELISPGTPILRLLANQGQQLRADLHYQDAQQLHKSRELTFVMGKTEYPLQLHTLLPMLHPQQRTQQARLDFVDTPALVGASGRLQWRDHRPSLPATYLQSRGGEMGIFILQQGEAVFTPLPGAQEGRAVSVNQLPLTTELVLDKTLPRQETAP</sequence>